<keyword evidence="1" id="KW-0472">Membrane</keyword>
<protein>
    <recommendedName>
        <fullName evidence="4">DUF4175 domain-containing protein</fullName>
    </recommendedName>
</protein>
<feature type="transmembrane region" description="Helical" evidence="1">
    <location>
        <begin position="33"/>
        <end position="56"/>
    </location>
</feature>
<keyword evidence="1" id="KW-1133">Transmembrane helix</keyword>
<sequence length="59" mass="6376">MRRLWGALAFLVVAVILLQIAAAALQPYLPLIGGALAVLILLIVVIGGVRLIRVLLKRY</sequence>
<dbReference type="AlphaFoldDB" id="A0A3T0SYS3"/>
<gene>
    <name evidence="2" type="ORF">C1I64_04870</name>
</gene>
<evidence type="ECO:0000313" key="3">
    <source>
        <dbReference type="Proteomes" id="UP000285317"/>
    </source>
</evidence>
<dbReference type="RefSeq" id="WP_164874441.1">
    <property type="nucleotide sequence ID" value="NZ_CP028137.1"/>
</dbReference>
<name>A0A3T0SYS3_9MICO</name>
<dbReference type="EMBL" id="CP028137">
    <property type="protein sequence ID" value="AZZ51439.1"/>
    <property type="molecule type" value="Genomic_DNA"/>
</dbReference>
<proteinExistence type="predicted"/>
<evidence type="ECO:0008006" key="4">
    <source>
        <dbReference type="Google" id="ProtNLM"/>
    </source>
</evidence>
<dbReference type="KEGG" id="rfs:C1I64_04870"/>
<dbReference type="Proteomes" id="UP000285317">
    <property type="component" value="Chromosome"/>
</dbReference>
<keyword evidence="1" id="KW-0812">Transmembrane</keyword>
<reference evidence="2 3" key="1">
    <citation type="submission" date="2018-03" db="EMBL/GenBank/DDBJ databases">
        <title>Bacteriophage NCPPB3778 and a type I-E CRISPR drive the evolution of the US Biological Select Agent, Rathayibacter toxicus.</title>
        <authorList>
            <person name="Davis E.W.II."/>
            <person name="Tabima J.F."/>
            <person name="Weisberg A.J."/>
            <person name="Dantas Lopes L."/>
            <person name="Wiseman M.S."/>
            <person name="Wiseman M.S."/>
            <person name="Pupko T."/>
            <person name="Belcher M.S."/>
            <person name="Sechler A.J."/>
            <person name="Tancos M.A."/>
            <person name="Schroeder B.K."/>
            <person name="Murray T.D."/>
            <person name="Luster D.G."/>
            <person name="Schneider W.L."/>
            <person name="Rogers E."/>
            <person name="Andreote F.D."/>
            <person name="Grunwald N.J."/>
            <person name="Putnam M.L."/>
            <person name="Chang J.H."/>
        </authorList>
    </citation>
    <scope>NUCLEOTIDE SEQUENCE [LARGE SCALE GENOMIC DNA]</scope>
    <source>
        <strain evidence="2 3">DSM 15932</strain>
    </source>
</reference>
<organism evidence="2 3">
    <name type="scientific">Rathayibacter festucae DSM 15932</name>
    <dbReference type="NCBI Taxonomy" id="1328866"/>
    <lineage>
        <taxon>Bacteria</taxon>
        <taxon>Bacillati</taxon>
        <taxon>Actinomycetota</taxon>
        <taxon>Actinomycetes</taxon>
        <taxon>Micrococcales</taxon>
        <taxon>Microbacteriaceae</taxon>
        <taxon>Rathayibacter</taxon>
    </lineage>
</organism>
<evidence type="ECO:0000313" key="2">
    <source>
        <dbReference type="EMBL" id="AZZ51439.1"/>
    </source>
</evidence>
<evidence type="ECO:0000256" key="1">
    <source>
        <dbReference type="SAM" id="Phobius"/>
    </source>
</evidence>
<accession>A0A3T0SYS3</accession>